<dbReference type="Proteomes" id="UP000223968">
    <property type="component" value="Unassembled WGS sequence"/>
</dbReference>
<feature type="repeat" description="ANK" evidence="3">
    <location>
        <begin position="1296"/>
        <end position="1328"/>
    </location>
</feature>
<comment type="caution">
    <text evidence="6">The sequence shown here is derived from an EMBL/GenBank/DDBJ whole genome shotgun (WGS) entry which is preliminary data.</text>
</comment>
<evidence type="ECO:0000256" key="1">
    <source>
        <dbReference type="ARBA" id="ARBA00022737"/>
    </source>
</evidence>
<dbReference type="Pfam" id="PF24883">
    <property type="entry name" value="NPHP3_N"/>
    <property type="match status" value="1"/>
</dbReference>
<dbReference type="EMBL" id="PDNB01000047">
    <property type="protein sequence ID" value="PGH13300.1"/>
    <property type="molecule type" value="Genomic_DNA"/>
</dbReference>
<feature type="repeat" description="ANK" evidence="3">
    <location>
        <begin position="1838"/>
        <end position="1877"/>
    </location>
</feature>
<feature type="repeat" description="ANK" evidence="3">
    <location>
        <begin position="589"/>
        <end position="621"/>
    </location>
</feature>
<dbReference type="STRING" id="1447875.A0A2B7XWB3"/>
<proteinExistence type="predicted"/>
<dbReference type="PROSITE" id="PS50297">
    <property type="entry name" value="ANK_REP_REGION"/>
    <property type="match status" value="4"/>
</dbReference>
<dbReference type="InterPro" id="IPR051165">
    <property type="entry name" value="Multifunctional_ANK_Repeat"/>
</dbReference>
<dbReference type="OrthoDB" id="21416at2759"/>
<evidence type="ECO:0000313" key="6">
    <source>
        <dbReference type="EMBL" id="PGH13300.1"/>
    </source>
</evidence>
<dbReference type="PANTHER" id="PTHR24123">
    <property type="entry name" value="ANKYRIN REPEAT-CONTAINING"/>
    <property type="match status" value="1"/>
</dbReference>
<keyword evidence="2 3" id="KW-0040">ANK repeat</keyword>
<gene>
    <name evidence="6" type="ORF">AJ79_03714</name>
</gene>
<dbReference type="Gene3D" id="3.40.50.300">
    <property type="entry name" value="P-loop containing nucleotide triphosphate hydrolases"/>
    <property type="match status" value="1"/>
</dbReference>
<feature type="repeat" description="ANK" evidence="3">
    <location>
        <begin position="854"/>
        <end position="884"/>
    </location>
</feature>
<accession>A0A2B7XWB3</accession>
<dbReference type="SUPFAM" id="SSF52540">
    <property type="entry name" value="P-loop containing nucleoside triphosphate hydrolases"/>
    <property type="match status" value="1"/>
</dbReference>
<reference evidence="6 7" key="1">
    <citation type="submission" date="2017-10" db="EMBL/GenBank/DDBJ databases">
        <title>Comparative genomics in systemic dimorphic fungi from Ajellomycetaceae.</title>
        <authorList>
            <person name="Munoz J.F."/>
            <person name="Mcewen J.G."/>
            <person name="Clay O.K."/>
            <person name="Cuomo C.A."/>
        </authorList>
    </citation>
    <scope>NUCLEOTIDE SEQUENCE [LARGE SCALE GENOMIC DNA]</scope>
    <source>
        <strain evidence="6 7">UAMH5409</strain>
    </source>
</reference>
<feature type="repeat" description="ANK" evidence="3">
    <location>
        <begin position="1910"/>
        <end position="1945"/>
    </location>
</feature>
<name>A0A2B7XWB3_9EURO</name>
<evidence type="ECO:0000256" key="2">
    <source>
        <dbReference type="ARBA" id="ARBA00023043"/>
    </source>
</evidence>
<keyword evidence="7" id="KW-1185">Reference proteome</keyword>
<dbReference type="Gene3D" id="1.25.40.20">
    <property type="entry name" value="Ankyrin repeat-containing domain"/>
    <property type="match status" value="7"/>
</dbReference>
<dbReference type="Pfam" id="PF12796">
    <property type="entry name" value="Ank_2"/>
    <property type="match status" value="4"/>
</dbReference>
<dbReference type="PANTHER" id="PTHR24123:SF33">
    <property type="entry name" value="PROTEIN HOS4"/>
    <property type="match status" value="1"/>
</dbReference>
<dbReference type="PRINTS" id="PR01415">
    <property type="entry name" value="ANKYRIN"/>
</dbReference>
<evidence type="ECO:0000259" key="4">
    <source>
        <dbReference type="Pfam" id="PF22939"/>
    </source>
</evidence>
<dbReference type="InterPro" id="IPR036770">
    <property type="entry name" value="Ankyrin_rpt-contain_sf"/>
</dbReference>
<organism evidence="6 7">
    <name type="scientific">Helicocarpus griseus UAMH5409</name>
    <dbReference type="NCBI Taxonomy" id="1447875"/>
    <lineage>
        <taxon>Eukaryota</taxon>
        <taxon>Fungi</taxon>
        <taxon>Dikarya</taxon>
        <taxon>Ascomycota</taxon>
        <taxon>Pezizomycotina</taxon>
        <taxon>Eurotiomycetes</taxon>
        <taxon>Eurotiomycetidae</taxon>
        <taxon>Onygenales</taxon>
        <taxon>Ajellomycetaceae</taxon>
        <taxon>Helicocarpus</taxon>
    </lineage>
</organism>
<evidence type="ECO:0000256" key="3">
    <source>
        <dbReference type="PROSITE-ProRule" id="PRU00023"/>
    </source>
</evidence>
<evidence type="ECO:0000259" key="5">
    <source>
        <dbReference type="Pfam" id="PF24883"/>
    </source>
</evidence>
<feature type="repeat" description="ANK" evidence="3">
    <location>
        <begin position="1596"/>
        <end position="1632"/>
    </location>
</feature>
<feature type="repeat" description="ANK" evidence="3">
    <location>
        <begin position="1697"/>
        <end position="1729"/>
    </location>
</feature>
<keyword evidence="1" id="KW-0677">Repeat</keyword>
<feature type="domain" description="GPI inositol-deacylase winged helix" evidence="4">
    <location>
        <begin position="344"/>
        <end position="428"/>
    </location>
</feature>
<dbReference type="InterPro" id="IPR056884">
    <property type="entry name" value="NPHP3-like_N"/>
</dbReference>
<dbReference type="InterPro" id="IPR002110">
    <property type="entry name" value="Ankyrin_rpt"/>
</dbReference>
<evidence type="ECO:0000313" key="7">
    <source>
        <dbReference type="Proteomes" id="UP000223968"/>
    </source>
</evidence>
<dbReference type="InterPro" id="IPR054471">
    <property type="entry name" value="GPIID_WHD"/>
</dbReference>
<feature type="domain" description="Nephrocystin 3-like N-terminal" evidence="5">
    <location>
        <begin position="71"/>
        <end position="236"/>
    </location>
</feature>
<protein>
    <submittedName>
        <fullName evidence="6">Uncharacterized protein</fullName>
    </submittedName>
</protein>
<dbReference type="SMART" id="SM00248">
    <property type="entry name" value="ANK"/>
    <property type="match status" value="20"/>
</dbReference>
<feature type="repeat" description="ANK" evidence="3">
    <location>
        <begin position="999"/>
        <end position="1044"/>
    </location>
</feature>
<feature type="repeat" description="ANK" evidence="3">
    <location>
        <begin position="622"/>
        <end position="654"/>
    </location>
</feature>
<dbReference type="PROSITE" id="PS50088">
    <property type="entry name" value="ANK_REPEAT"/>
    <property type="match status" value="11"/>
</dbReference>
<sequence length="2126" mass="236900">MSLPNPESSSSSSIEFWDELDTDVSGFNTEDQNILPKPDQAQASIRNWLNPTQYDGNGSEYQKHLSSHLRGTGNWVFESDIYRQWHDSDEHGIFWIRGIPGAGKSVLGSTLIHHFQKEENVPVLYFFFRHALDANNSPDGLLRDWLAQVLQYSPPLQHELSARDSRNPLNDPSTQNLSLGELWRYLRRALINLPKVYCVIDAVDEMDPERLEPLVRSLDALGRWRPAKIKLVVTSRPVAVVEKIFSRRRVKTLDVRLDKKSVEGDITRYIQHRLGLSSIPAERHQEIVHAILQRADGLFLYAKLALDSILHQQGTNVLTNLVEIPADLTKMYTNLLQLHSRKQMDSTQVGERDQGLQEFVLQLVTHATRPLRLLEIADVVRLTQTQKKGDDDTGAIKDHIRSLCGPLLEILPDESVRVVHHSLTEYLTGMTPSIPDGDIRVFPVFDFAATHHRLATTCLSYLSSGCLDSVTYSKRRQISGDVNYIKPAVLKTDQVLPPFTRYAGSNWAVHVRRAMSAGHSDQTQVNEMLDGLLIESNLDKLDVLIGTEMDFQPSALHFAIGLELKGYARRLLSLSSDKKSRYVKDGRLQDDSLILYAAMKGNEFIVRLLLDHGANPAPRNHRGRTPLHLAVISDHTKVAAVLLDAGVDPDIARGDDNYYGMPGEGEMPWTPLEHVFSRGSFDMALVFSQHVQSPRAVTKALWHAIYNRNTREVVELLLQHPKLDINAYYQDETPIFAACLNHDVDMIELLFKAGAMVKPSLARSRNLESSSRLRSVAAFEDSEKDYDDMMDVDAANEDRCSNVLHAWARGNGKYPEYKRRKLNNNDDDDDEKEVARGVRMLLAHGADGHQFDENGKTPLHLASDDATTVRSLLEGGANPNAVDSAGKTLLHISNTKEILDVLLPRADLDLNLATRSTKHTPLLYTLIDDNWAPEATRVEKALRLIGSGADVTAVDRYGNSALHLAVGMANDVAKVGIIIPLIEKLCSFGSDVVNLKNYQGKTPLHMNAPGSGRVNLIGYDSGCFNAQILHVLLAAGADINARDSCGKTLLFQYMENGGGSYPRNKDPPVFDTVVQAGAKIDTLDLKGRSLLHAQVHNFYCETSLLELMVNKDVDPTRVDYDGNTLLHEAMPKLAKMVPKTGSPSLVEKLIEMGVDPRRPNHLGRTPLHILTAFNPGSFDPSNSYTSHSSGSRPSNADDPCGFDFYLRLCPDLVDRPDKHGVRPLHFASTFSEYITRRLLEEGASPSKATEEGLTPLHLAARSRQTNIIGILLDKLQATLSSTPDELIAILNAKDTLNRTALYYAAASGRVESFQLLLEAGATLNHDSYIGSCWNGCANFEEELDNWPHQTDPDDRLFKRKDYNHIQVNAGGVMVSDTARPHLPRGRHHQLEQDLFPTERLDEILDILSSSSMSKHQIGLMDQAIASATEKSYDYTVECLLRARDRLIGPKGDLGEKTQACLNRRQEKRPPSGPTTSDRNAMIRLMKSRDYGVASDRLTPTNCLESASPLVSQFALGGFTNLVSKVGSLEVTAKTEWREVVDRKTRQQGLYMQPLLISACSREMPNMDVIRTLVEDKKVDINARKPMPGRRENALPNGPTALHYLAAGEHWWQTAQAIPYLVRHGADLDAVEQQNGLTPLGYALRSINGPHFSRRTVETLLALGASPNRADRSGNSYLSWTIKHPKIFQLLVQHGAVITRSALSAAIYQQDVNLVQMLLSNGADPNERKVAEERPEILHSENSMSSARTDPSSQDELYLVELVAGEFYRRDEKGREVDDRICKILLEHGADPFAPYSRTTVLHRVMENRGLNTYVSGHNRRLDLLLDQPGLNFDTRDADGMTLLLLAAKRDFGVSDESTIRIIQKLLDRGADIYARDYKGRSAMHHASCFKMRCDFFLGKAPELMDSPDHEGKTPLHHALATAHGHAEDVAYALIAAGADAAHPDHEGKTPLHLALARSNWTIQTDVSVGGPGRNMFDLLVANGADVNARTLAGETPIFDYVRSSHIRAETDISELGPKEEASTIWKWNMAKLHLEQKAGLQKEGVLWRFLEQQDVDLHAVNEAGEGLLHLLAQDTDSRGRALAQFKFLMEEKGLDPAMEDKEHRTPIDLAAALGREDLLALFKRDE</sequence>
<dbReference type="SUPFAM" id="SSF48403">
    <property type="entry name" value="Ankyrin repeat"/>
    <property type="match status" value="6"/>
</dbReference>
<dbReference type="InterPro" id="IPR027417">
    <property type="entry name" value="P-loop_NTPase"/>
</dbReference>
<feature type="repeat" description="ANK" evidence="3">
    <location>
        <begin position="1946"/>
        <end position="1991"/>
    </location>
</feature>
<dbReference type="Pfam" id="PF22939">
    <property type="entry name" value="WHD_GPIID"/>
    <property type="match status" value="1"/>
</dbReference>
<feature type="repeat" description="ANK" evidence="3">
    <location>
        <begin position="1251"/>
        <end position="1274"/>
    </location>
</feature>